<sequence>MKKMTLILILLFASILTTACANKAEDKTTVANDKEVFYTGGYFNLHEDVESLENLANLVVKGKVLGTTVEWRDPAIEPDETDDEYSNPGGEIDHTKLIFTVHKVKVDHSYKGDIEKGDIIEVKQIGGEIGNTIMIDEDVSYLEKDKEYILFLETLDDSPANLLNPFQGSYEYENGKIISNPNNTITIKLETLEKLE</sequence>
<dbReference type="OrthoDB" id="2577552at2"/>
<dbReference type="AlphaFoldDB" id="A0A1M7LCI2"/>
<accession>A0A1M7LCI2</accession>
<organism evidence="2 3">
    <name type="scientific">Gracilibacillus kekensis</name>
    <dbReference type="NCBI Taxonomy" id="1027249"/>
    <lineage>
        <taxon>Bacteria</taxon>
        <taxon>Bacillati</taxon>
        <taxon>Bacillota</taxon>
        <taxon>Bacilli</taxon>
        <taxon>Bacillales</taxon>
        <taxon>Bacillaceae</taxon>
        <taxon>Gracilibacillus</taxon>
    </lineage>
</organism>
<reference evidence="2 3" key="1">
    <citation type="submission" date="2016-11" db="EMBL/GenBank/DDBJ databases">
        <authorList>
            <person name="Jaros S."/>
            <person name="Januszkiewicz K."/>
            <person name="Wedrychowicz H."/>
        </authorList>
    </citation>
    <scope>NUCLEOTIDE SEQUENCE [LARGE SCALE GENOMIC DNA]</scope>
    <source>
        <strain evidence="2 3">CGMCC 1.10681</strain>
    </source>
</reference>
<evidence type="ECO:0000256" key="1">
    <source>
        <dbReference type="SAM" id="SignalP"/>
    </source>
</evidence>
<proteinExistence type="predicted"/>
<feature type="chain" id="PRO_5038596567" description="Lipoprotein" evidence="1">
    <location>
        <begin position="24"/>
        <end position="196"/>
    </location>
</feature>
<evidence type="ECO:0000313" key="3">
    <source>
        <dbReference type="Proteomes" id="UP000184184"/>
    </source>
</evidence>
<protein>
    <recommendedName>
        <fullName evidence="4">Lipoprotein</fullName>
    </recommendedName>
</protein>
<dbReference type="PROSITE" id="PS51257">
    <property type="entry name" value="PROKAR_LIPOPROTEIN"/>
    <property type="match status" value="1"/>
</dbReference>
<evidence type="ECO:0008006" key="4">
    <source>
        <dbReference type="Google" id="ProtNLM"/>
    </source>
</evidence>
<gene>
    <name evidence="2" type="ORF">SAMN05216179_1032</name>
</gene>
<keyword evidence="3" id="KW-1185">Reference proteome</keyword>
<dbReference type="RefSeq" id="WP_073200229.1">
    <property type="nucleotide sequence ID" value="NZ_FRCZ01000001.1"/>
</dbReference>
<dbReference type="EMBL" id="FRCZ01000001">
    <property type="protein sequence ID" value="SHM75816.1"/>
    <property type="molecule type" value="Genomic_DNA"/>
</dbReference>
<keyword evidence="1" id="KW-0732">Signal</keyword>
<name>A0A1M7LCI2_9BACI</name>
<dbReference type="Proteomes" id="UP000184184">
    <property type="component" value="Unassembled WGS sequence"/>
</dbReference>
<evidence type="ECO:0000313" key="2">
    <source>
        <dbReference type="EMBL" id="SHM75816.1"/>
    </source>
</evidence>
<feature type="signal peptide" evidence="1">
    <location>
        <begin position="1"/>
        <end position="23"/>
    </location>
</feature>